<feature type="region of interest" description="Disordered" evidence="9">
    <location>
        <begin position="1400"/>
        <end position="1430"/>
    </location>
</feature>
<feature type="compositionally biased region" description="Acidic residues" evidence="9">
    <location>
        <begin position="269"/>
        <end position="289"/>
    </location>
</feature>
<evidence type="ECO:0000256" key="2">
    <source>
        <dbReference type="ARBA" id="ARBA00022723"/>
    </source>
</evidence>
<feature type="compositionally biased region" description="Basic and acidic residues" evidence="9">
    <location>
        <begin position="393"/>
        <end position="403"/>
    </location>
</feature>
<feature type="compositionally biased region" description="Basic and acidic residues" evidence="9">
    <location>
        <begin position="1250"/>
        <end position="1265"/>
    </location>
</feature>
<evidence type="ECO:0000256" key="7">
    <source>
        <dbReference type="ARBA" id="ARBA00022833"/>
    </source>
</evidence>
<dbReference type="InterPro" id="IPR013083">
    <property type="entry name" value="Znf_RING/FYVE/PHD"/>
</dbReference>
<dbReference type="Gene3D" id="3.30.40.10">
    <property type="entry name" value="Zinc/RING finger domain, C3HC4 (zinc finger)"/>
    <property type="match status" value="1"/>
</dbReference>
<dbReference type="GO" id="GO:0016787">
    <property type="term" value="F:hydrolase activity"/>
    <property type="evidence" value="ECO:0007669"/>
    <property type="project" value="UniProtKB-KW"/>
</dbReference>
<dbReference type="Proteomes" id="UP000294847">
    <property type="component" value="Chromosome 6"/>
</dbReference>
<keyword evidence="4" id="KW-0863">Zinc-finger</keyword>
<dbReference type="Pfam" id="PF00271">
    <property type="entry name" value="Helicase_C"/>
    <property type="match status" value="1"/>
</dbReference>
<dbReference type="GO" id="GO:0004386">
    <property type="term" value="F:helicase activity"/>
    <property type="evidence" value="ECO:0007669"/>
    <property type="project" value="UniProtKB-KW"/>
</dbReference>
<dbReference type="InterPro" id="IPR001841">
    <property type="entry name" value="Znf_RING"/>
</dbReference>
<feature type="compositionally biased region" description="Basic residues" evidence="9">
    <location>
        <begin position="366"/>
        <end position="383"/>
    </location>
</feature>
<dbReference type="PROSITE" id="PS00518">
    <property type="entry name" value="ZF_RING_1"/>
    <property type="match status" value="1"/>
</dbReference>
<dbReference type="InterPro" id="IPR050628">
    <property type="entry name" value="SNF2_RAD54_helicase_TF"/>
</dbReference>
<feature type="region of interest" description="Disordered" evidence="9">
    <location>
        <begin position="113"/>
        <end position="196"/>
    </location>
</feature>
<dbReference type="Pfam" id="PF00176">
    <property type="entry name" value="SNF2-rel_dom"/>
    <property type="match status" value="1"/>
</dbReference>
<keyword evidence="5" id="KW-0378">Hydrolase</keyword>
<dbReference type="PANTHER" id="PTHR45626:SF17">
    <property type="entry name" value="HELICASE-LIKE TRANSCRIPTION FACTOR"/>
    <property type="match status" value="1"/>
</dbReference>
<accession>A0A4P7NQC9</accession>
<keyword evidence="8" id="KW-0067">ATP-binding</keyword>
<dbReference type="GO" id="GO:0005634">
    <property type="term" value="C:nucleus"/>
    <property type="evidence" value="ECO:0007669"/>
    <property type="project" value="TreeGrafter"/>
</dbReference>
<dbReference type="GO" id="GO:0008094">
    <property type="term" value="F:ATP-dependent activity, acting on DNA"/>
    <property type="evidence" value="ECO:0007669"/>
    <property type="project" value="TreeGrafter"/>
</dbReference>
<dbReference type="Gene3D" id="3.40.50.10810">
    <property type="entry name" value="Tandem AAA-ATPase domain"/>
    <property type="match status" value="1"/>
</dbReference>
<sequence>MDAEPKNDSDVRYRSSSLMPPPSHIAKSTGLLGGGRMDLPKPPARFLTRHQSYTPDPRAMSRPRTREQSEALFTNLLVYECLDDDGALEEMLPEDIPESTRKRFAEHIKTRPIKQESLDNHTAFRGHSSKHDAKGSGSLKHTRGHDQSMPIDLTQNPETTAYQRADVVFLSDDEEESDDRKSVISVSDGDEDVKPPIESIYPDAETASPAAVVRHNLAKMRNKYLRLTAKKDNLKAKEAGGPLSQEEIKLLEQIEREISEKEKILNDNQGDDDFSDDDDDDFDGSDDDAPNGHVEEIENDLDGEENDGNDVKDDPEDEDYQDVVEIDNDDDHDEDCQPTKPKNPKKRKQGSKGQAPKSKRAPGPPAKKRKTTRPKPKRSKKQRDSRPMSAQEWWEREYERNSDEDAIPNLLVPNGSRDPNQTATWQPGGAHDQQVLDILKDIDPVNARAAMDTTMLLDEGTATTRAAQQAQLRANLKMINDSMVQKDARKEMSLLQRAMGAFGWGKCKIVNGRYLLPGMKTPLFNHQLVGVHFMLGKEFSPLGPYGGILADQMGLGKTVQMLACMAQNQGEGPTLIVAPAAAIEQWKSELKKHCTFAKRIWHYSDKNENQIPEVLKKEKVVIASYQAIAKAFPSDEALRRINGTKLGLEAWREQLTEKMGDAFLVDWHRVVLDEAHAIKNHLSRTSKACVHLRSKHRWALSGTPIHNTIEELYPYMRFLRVEWAADMKDFKKKFGGTPGDNDSENSRLAAVVPSLMIRRRVHDTFMGQPILRIPPTHPVKTISVELSTEEKLIYHRLEDRFRDNLNSHIKEGVSSKKLRTYFTYLTRLRQCTSHPFLLETSLRRDFELEDIVWLRQQLAEVGGQTPLHTHISKWIKDEEVRRIQQDENGGEVGVSEAPRFGKSGFGGVFEMNEQLERIQAEKTIEDLICRSCTELPQDSQITEPCGHTFCRDCIEPIVHNAEASNQEPKCPHCSTVVKAYKRMPKPGNRNKRYDEDTDEDAEEQFDDLGRAPGNRRKKARAKKGPQPGDDLLGVQPKSSDVAKFLEICDRTPDKPVTPSAKTTAIKMQVLEWLHKYPDDKIIIFTHWVPLARILGRVFEAEKIRFLYYFGSMGMGQRKTAVEKFTTIIGPLAPKLLIASSRCGGQALNLTAANRVILVDLWWNTAVERQAFGRVHRIGQTKDTYYVKIVTRKTIDERLLDMQDEKDAKISNTLQDGEHKVKPLTHADIRYLIAGDDDEENNFNIHRNKNHKGDVTEDCNPDEHGEGAPSDDEGGNGESGGSAVRQGQKRPLGPGADTRKGIKRRRVPSKRRPESKRRATDEDDDEDEGPGGSQEQVLDESLGDQEPTDGHEGSDEPQDDNDLDSPEEADGSDLALPSIEGGGELVDTSLILADLDGNFGATEMEMEMENHEIPAPSSNPFVDDASDSEEE</sequence>
<keyword evidence="2" id="KW-0479">Metal-binding</keyword>
<feature type="compositionally biased region" description="Acidic residues" evidence="9">
    <location>
        <begin position="1354"/>
        <end position="1370"/>
    </location>
</feature>
<keyword evidence="7" id="KW-0862">Zinc</keyword>
<evidence type="ECO:0000256" key="3">
    <source>
        <dbReference type="ARBA" id="ARBA00022741"/>
    </source>
</evidence>
<gene>
    <name evidence="10" type="ORF">PoMZ_06289</name>
</gene>
<keyword evidence="3" id="KW-0547">Nucleotide-binding</keyword>
<dbReference type="InterPro" id="IPR018957">
    <property type="entry name" value="Znf_C3HC4_RING-type"/>
</dbReference>
<dbReference type="Gene3D" id="3.40.50.300">
    <property type="entry name" value="P-loop containing nucleotide triphosphate hydrolases"/>
    <property type="match status" value="1"/>
</dbReference>
<dbReference type="PROSITE" id="PS50089">
    <property type="entry name" value="ZF_RING_2"/>
    <property type="match status" value="1"/>
</dbReference>
<evidence type="ECO:0000256" key="8">
    <source>
        <dbReference type="ARBA" id="ARBA00022840"/>
    </source>
</evidence>
<dbReference type="Pfam" id="PF00097">
    <property type="entry name" value="zf-C3HC4"/>
    <property type="match status" value="1"/>
</dbReference>
<name>A0A4P7NQC9_PYROR</name>
<dbReference type="CDD" id="cd18008">
    <property type="entry name" value="DEXDc_SHPRH-like"/>
    <property type="match status" value="1"/>
</dbReference>
<dbReference type="InterPro" id="IPR049730">
    <property type="entry name" value="SNF2/RAD54-like_C"/>
</dbReference>
<dbReference type="GO" id="GO:0006281">
    <property type="term" value="P:DNA repair"/>
    <property type="evidence" value="ECO:0007669"/>
    <property type="project" value="TreeGrafter"/>
</dbReference>
<dbReference type="GO" id="GO:0005524">
    <property type="term" value="F:ATP binding"/>
    <property type="evidence" value="ECO:0007669"/>
    <property type="project" value="UniProtKB-KW"/>
</dbReference>
<feature type="compositionally biased region" description="Acidic residues" evidence="9">
    <location>
        <begin position="995"/>
        <end position="1006"/>
    </location>
</feature>
<feature type="compositionally biased region" description="Acidic residues" evidence="9">
    <location>
        <begin position="297"/>
        <end position="336"/>
    </location>
</feature>
<dbReference type="EMBL" id="CP034209">
    <property type="protein sequence ID" value="QBZ64591.1"/>
    <property type="molecule type" value="Genomic_DNA"/>
</dbReference>
<dbReference type="InterPro" id="IPR001650">
    <property type="entry name" value="Helicase_C-like"/>
</dbReference>
<dbReference type="PROSITE" id="PS51194">
    <property type="entry name" value="HELICASE_CTER"/>
    <property type="match status" value="1"/>
</dbReference>
<feature type="compositionally biased region" description="Acidic residues" evidence="9">
    <location>
        <begin position="1336"/>
        <end position="1346"/>
    </location>
</feature>
<dbReference type="SMART" id="SM00487">
    <property type="entry name" value="DEXDc"/>
    <property type="match status" value="1"/>
</dbReference>
<dbReference type="SMART" id="SM00490">
    <property type="entry name" value="HELICc"/>
    <property type="match status" value="1"/>
</dbReference>
<reference evidence="10 11" key="1">
    <citation type="journal article" date="2019" name="Mol. Biol. Evol.">
        <title>Blast fungal genomes show frequent chromosomal changes, gene gains and losses, and effector gene turnover.</title>
        <authorList>
            <person name="Gomez Luciano L.B."/>
            <person name="Jason Tsai I."/>
            <person name="Chuma I."/>
            <person name="Tosa Y."/>
            <person name="Chen Y.H."/>
            <person name="Li J.Y."/>
            <person name="Li M.Y."/>
            <person name="Jade Lu M.Y."/>
            <person name="Nakayashiki H."/>
            <person name="Li W.H."/>
        </authorList>
    </citation>
    <scope>NUCLEOTIDE SEQUENCE [LARGE SCALE GENOMIC DNA]</scope>
    <source>
        <strain evidence="10">MZ5-1-6</strain>
    </source>
</reference>
<feature type="region of interest" description="Disordered" evidence="9">
    <location>
        <begin position="260"/>
        <end position="430"/>
    </location>
</feature>
<evidence type="ECO:0000256" key="6">
    <source>
        <dbReference type="ARBA" id="ARBA00022806"/>
    </source>
</evidence>
<proteinExistence type="inferred from homology"/>
<comment type="similarity">
    <text evidence="1">Belongs to the SNF2/RAD54 helicase family.</text>
</comment>
<dbReference type="GO" id="GO:0008270">
    <property type="term" value="F:zinc ion binding"/>
    <property type="evidence" value="ECO:0007669"/>
    <property type="project" value="UniProtKB-KW"/>
</dbReference>
<dbReference type="InterPro" id="IPR038718">
    <property type="entry name" value="SNF2-like_sf"/>
</dbReference>
<dbReference type="InterPro" id="IPR014001">
    <property type="entry name" value="Helicase_ATP-bd"/>
</dbReference>
<dbReference type="InterPro" id="IPR000330">
    <property type="entry name" value="SNF2_N"/>
</dbReference>
<protein>
    <submittedName>
        <fullName evidence="10">Uncharacterized protein</fullName>
    </submittedName>
</protein>
<dbReference type="PANTHER" id="PTHR45626">
    <property type="entry name" value="TRANSCRIPTION TERMINATION FACTOR 2-RELATED"/>
    <property type="match status" value="1"/>
</dbReference>
<evidence type="ECO:0000256" key="4">
    <source>
        <dbReference type="ARBA" id="ARBA00022771"/>
    </source>
</evidence>
<dbReference type="SUPFAM" id="SSF57850">
    <property type="entry name" value="RING/U-box"/>
    <property type="match status" value="1"/>
</dbReference>
<evidence type="ECO:0000313" key="11">
    <source>
        <dbReference type="Proteomes" id="UP000294847"/>
    </source>
</evidence>
<dbReference type="InterPro" id="IPR017907">
    <property type="entry name" value="Znf_RING_CS"/>
</dbReference>
<feature type="region of interest" description="Disordered" evidence="9">
    <location>
        <begin position="984"/>
        <end position="1035"/>
    </location>
</feature>
<feature type="region of interest" description="Disordered" evidence="9">
    <location>
        <begin position="1"/>
        <end position="67"/>
    </location>
</feature>
<evidence type="ECO:0000256" key="9">
    <source>
        <dbReference type="SAM" id="MobiDB-lite"/>
    </source>
</evidence>
<feature type="region of interest" description="Disordered" evidence="9">
    <location>
        <begin position="1243"/>
        <end position="1381"/>
    </location>
</feature>
<dbReference type="PROSITE" id="PS51192">
    <property type="entry name" value="HELICASE_ATP_BIND_1"/>
    <property type="match status" value="1"/>
</dbReference>
<organism evidence="10 11">
    <name type="scientific">Pyricularia oryzae</name>
    <name type="common">Rice blast fungus</name>
    <name type="synonym">Magnaporthe oryzae</name>
    <dbReference type="NCBI Taxonomy" id="318829"/>
    <lineage>
        <taxon>Eukaryota</taxon>
        <taxon>Fungi</taxon>
        <taxon>Dikarya</taxon>
        <taxon>Ascomycota</taxon>
        <taxon>Pezizomycotina</taxon>
        <taxon>Sordariomycetes</taxon>
        <taxon>Sordariomycetidae</taxon>
        <taxon>Magnaporthales</taxon>
        <taxon>Pyriculariaceae</taxon>
        <taxon>Pyricularia</taxon>
    </lineage>
</organism>
<feature type="compositionally biased region" description="Basic residues" evidence="9">
    <location>
        <begin position="1300"/>
        <end position="1314"/>
    </location>
</feature>
<dbReference type="SUPFAM" id="SSF52540">
    <property type="entry name" value="P-loop containing nucleoside triphosphate hydrolases"/>
    <property type="match status" value="2"/>
</dbReference>
<dbReference type="CDD" id="cd18793">
    <property type="entry name" value="SF2_C_SNF"/>
    <property type="match status" value="1"/>
</dbReference>
<dbReference type="InterPro" id="IPR027417">
    <property type="entry name" value="P-loop_NTPase"/>
</dbReference>
<feature type="compositionally biased region" description="Basic and acidic residues" evidence="9">
    <location>
        <begin position="1"/>
        <end position="13"/>
    </location>
</feature>
<evidence type="ECO:0000256" key="1">
    <source>
        <dbReference type="ARBA" id="ARBA00007025"/>
    </source>
</evidence>
<feature type="compositionally biased region" description="Basic residues" evidence="9">
    <location>
        <begin position="1013"/>
        <end position="1023"/>
    </location>
</feature>
<feature type="compositionally biased region" description="Polar residues" evidence="9">
    <location>
        <begin position="153"/>
        <end position="162"/>
    </location>
</feature>
<evidence type="ECO:0000256" key="5">
    <source>
        <dbReference type="ARBA" id="ARBA00022801"/>
    </source>
</evidence>
<evidence type="ECO:0000313" key="10">
    <source>
        <dbReference type="EMBL" id="QBZ64591.1"/>
    </source>
</evidence>
<keyword evidence="6" id="KW-0347">Helicase</keyword>